<organism evidence="1 2">
    <name type="scientific">Cellulomonas fulva</name>
    <dbReference type="NCBI Taxonomy" id="2835530"/>
    <lineage>
        <taxon>Bacteria</taxon>
        <taxon>Bacillati</taxon>
        <taxon>Actinomycetota</taxon>
        <taxon>Actinomycetes</taxon>
        <taxon>Micrococcales</taxon>
        <taxon>Cellulomonadaceae</taxon>
        <taxon>Cellulomonas</taxon>
    </lineage>
</organism>
<keyword evidence="2" id="KW-1185">Reference proteome</keyword>
<gene>
    <name evidence="1" type="ORF">KIN34_14085</name>
</gene>
<evidence type="ECO:0000313" key="1">
    <source>
        <dbReference type="EMBL" id="MBT0995415.1"/>
    </source>
</evidence>
<accession>A0ABS5U200</accession>
<evidence type="ECO:0000313" key="2">
    <source>
        <dbReference type="Proteomes" id="UP000722125"/>
    </source>
</evidence>
<dbReference type="Proteomes" id="UP000722125">
    <property type="component" value="Unassembled WGS sequence"/>
</dbReference>
<dbReference type="EMBL" id="JAHBOH010000002">
    <property type="protein sequence ID" value="MBT0995415.1"/>
    <property type="molecule type" value="Genomic_DNA"/>
</dbReference>
<reference evidence="1 2" key="1">
    <citation type="submission" date="2021-05" db="EMBL/GenBank/DDBJ databases">
        <title>Description of Cellulomonas sp. DKR-3 sp. nov.</title>
        <authorList>
            <person name="Dahal R.H."/>
            <person name="Chaudhary D.K."/>
        </authorList>
    </citation>
    <scope>NUCLEOTIDE SEQUENCE [LARGE SCALE GENOMIC DNA]</scope>
    <source>
        <strain evidence="1 2">DKR-3</strain>
    </source>
</reference>
<name>A0ABS5U200_9CELL</name>
<sequence length="73" mass="8378">MDVQIKGEEYILTLPRFEFLLLAGALDEHLLLRGERFDVLGYSHEEAEAFADELARRTQIARNMALGDAERDQ</sequence>
<dbReference type="RefSeq" id="WP_214352346.1">
    <property type="nucleotide sequence ID" value="NZ_JAHBOH010000002.1"/>
</dbReference>
<protein>
    <submittedName>
        <fullName evidence="1">Uncharacterized protein</fullName>
    </submittedName>
</protein>
<proteinExistence type="predicted"/>
<comment type="caution">
    <text evidence="1">The sequence shown here is derived from an EMBL/GenBank/DDBJ whole genome shotgun (WGS) entry which is preliminary data.</text>
</comment>